<organism evidence="3">
    <name type="scientific">Oppiella nova</name>
    <dbReference type="NCBI Taxonomy" id="334625"/>
    <lineage>
        <taxon>Eukaryota</taxon>
        <taxon>Metazoa</taxon>
        <taxon>Ecdysozoa</taxon>
        <taxon>Arthropoda</taxon>
        <taxon>Chelicerata</taxon>
        <taxon>Arachnida</taxon>
        <taxon>Acari</taxon>
        <taxon>Acariformes</taxon>
        <taxon>Sarcoptiformes</taxon>
        <taxon>Oribatida</taxon>
        <taxon>Brachypylina</taxon>
        <taxon>Oppioidea</taxon>
        <taxon>Oppiidae</taxon>
        <taxon>Oppiella</taxon>
    </lineage>
</organism>
<dbReference type="InterPro" id="IPR037177">
    <property type="entry name" value="DLC_sf"/>
</dbReference>
<comment type="subcellular location">
    <subcellularLocation>
        <location evidence="1">Cytoplasm</location>
        <location evidence="1">Cytoskeleton</location>
    </subcellularLocation>
</comment>
<proteinExistence type="inferred from homology"/>
<keyword evidence="1" id="KW-0505">Motor protein</keyword>
<feature type="non-terminal residue" evidence="3">
    <location>
        <position position="1"/>
    </location>
</feature>
<keyword evidence="1" id="KW-0963">Cytoplasm</keyword>
<dbReference type="Proteomes" id="UP000728032">
    <property type="component" value="Unassembled WGS sequence"/>
</dbReference>
<dbReference type="GO" id="GO:0007017">
    <property type="term" value="P:microtubule-based process"/>
    <property type="evidence" value="ECO:0007669"/>
    <property type="project" value="InterPro"/>
</dbReference>
<dbReference type="Pfam" id="PF01221">
    <property type="entry name" value="Dynein_light"/>
    <property type="match status" value="1"/>
</dbReference>
<keyword evidence="1" id="KW-0206">Cytoskeleton</keyword>
<dbReference type="GO" id="GO:0005868">
    <property type="term" value="C:cytoplasmic dynein complex"/>
    <property type="evidence" value="ECO:0007669"/>
    <property type="project" value="TreeGrafter"/>
</dbReference>
<evidence type="ECO:0000256" key="1">
    <source>
        <dbReference type="RuleBase" id="RU365010"/>
    </source>
</evidence>
<dbReference type="InterPro" id="IPR001372">
    <property type="entry name" value="Dynein_light_chain_typ-1/2"/>
</dbReference>
<sequence length="141" mass="16113">CSEGNGDTNGNGGEGVEGSADASDTSSSLSTRLLRWRILRQKRHEKLRKFRTNFDIVEMPEHMQTDAIEFASEGLAKYGDDYDEAADHMCRMIEKKYREVWSCIIGQNFGYSIEEPEPGKFMLFYIGNVNRIRVMAFISKN</sequence>
<dbReference type="EMBL" id="CAJPVJ010002320">
    <property type="protein sequence ID" value="CAG2166116.1"/>
    <property type="molecule type" value="Genomic_DNA"/>
</dbReference>
<dbReference type="PANTHER" id="PTHR11886:SF35">
    <property type="entry name" value="DYNEIN LIGHT CHAIN"/>
    <property type="match status" value="1"/>
</dbReference>
<evidence type="ECO:0000313" key="4">
    <source>
        <dbReference type="Proteomes" id="UP000728032"/>
    </source>
</evidence>
<keyword evidence="1" id="KW-0493">Microtubule</keyword>
<comment type="similarity">
    <text evidence="1">Belongs to the dynein light chain family.</text>
</comment>
<dbReference type="SMART" id="SM01375">
    <property type="entry name" value="Dynein_light"/>
    <property type="match status" value="1"/>
</dbReference>
<dbReference type="OrthoDB" id="6506078at2759"/>
<gene>
    <name evidence="3" type="ORF">ONB1V03_LOCUS5643</name>
</gene>
<name>A0A7R9QHL8_9ACAR</name>
<reference evidence="3" key="1">
    <citation type="submission" date="2020-11" db="EMBL/GenBank/DDBJ databases">
        <authorList>
            <person name="Tran Van P."/>
        </authorList>
    </citation>
    <scope>NUCLEOTIDE SEQUENCE</scope>
</reference>
<dbReference type="GO" id="GO:0045505">
    <property type="term" value="F:dynein intermediate chain binding"/>
    <property type="evidence" value="ECO:0007669"/>
    <property type="project" value="TreeGrafter"/>
</dbReference>
<keyword evidence="4" id="KW-1185">Reference proteome</keyword>
<accession>A0A7R9QHL8</accession>
<dbReference type="SUPFAM" id="SSF54648">
    <property type="entry name" value="DLC"/>
    <property type="match status" value="1"/>
</dbReference>
<dbReference type="AlphaFoldDB" id="A0A7R9QHL8"/>
<evidence type="ECO:0000313" key="3">
    <source>
        <dbReference type="EMBL" id="CAD7646283.1"/>
    </source>
</evidence>
<protein>
    <recommendedName>
        <fullName evidence="1">Dynein light chain</fullName>
    </recommendedName>
</protein>
<dbReference type="GO" id="GO:0005874">
    <property type="term" value="C:microtubule"/>
    <property type="evidence" value="ECO:0007669"/>
    <property type="project" value="UniProtKB-KW"/>
</dbReference>
<keyword evidence="1" id="KW-0243">Dynein</keyword>
<dbReference type="Gene3D" id="3.30.740.10">
    <property type="entry name" value="Protein Inhibitor Of Neuronal Nitric Oxide Synthase"/>
    <property type="match status" value="1"/>
</dbReference>
<dbReference type="PANTHER" id="PTHR11886">
    <property type="entry name" value="DYNEIN LIGHT CHAIN"/>
    <property type="match status" value="1"/>
</dbReference>
<dbReference type="EMBL" id="OC917145">
    <property type="protein sequence ID" value="CAD7646283.1"/>
    <property type="molecule type" value="Genomic_DNA"/>
</dbReference>
<feature type="region of interest" description="Disordered" evidence="2">
    <location>
        <begin position="1"/>
        <end position="25"/>
    </location>
</feature>
<evidence type="ECO:0000256" key="2">
    <source>
        <dbReference type="SAM" id="MobiDB-lite"/>
    </source>
</evidence>
<feature type="compositionally biased region" description="Gly residues" evidence="2">
    <location>
        <begin position="7"/>
        <end position="16"/>
    </location>
</feature>